<keyword evidence="3" id="KW-1185">Reference proteome</keyword>
<name>K6PMF7_9FIRM</name>
<gene>
    <name evidence="2" type="ORF">ThesuDRAFT_01771</name>
</gene>
<keyword evidence="1" id="KW-0732">Signal</keyword>
<dbReference type="AlphaFoldDB" id="K6PMF7"/>
<feature type="signal peptide" evidence="1">
    <location>
        <begin position="1"/>
        <end position="30"/>
    </location>
</feature>
<comment type="caution">
    <text evidence="2">The sequence shown here is derived from an EMBL/GenBank/DDBJ whole genome shotgun (WGS) entry which is preliminary data.</text>
</comment>
<dbReference type="OrthoDB" id="9812878at2"/>
<dbReference type="RefSeq" id="WP_006904047.1">
    <property type="nucleotide sequence ID" value="NZ_JH976535.1"/>
</dbReference>
<dbReference type="EMBL" id="AENY02000003">
    <property type="protein sequence ID" value="EKP94047.1"/>
    <property type="molecule type" value="Genomic_DNA"/>
</dbReference>
<evidence type="ECO:0008006" key="4">
    <source>
        <dbReference type="Google" id="ProtNLM"/>
    </source>
</evidence>
<organism evidence="2 3">
    <name type="scientific">Thermaerobacter subterraneus DSM 13965</name>
    <dbReference type="NCBI Taxonomy" id="867903"/>
    <lineage>
        <taxon>Bacteria</taxon>
        <taxon>Bacillati</taxon>
        <taxon>Bacillota</taxon>
        <taxon>Clostridia</taxon>
        <taxon>Eubacteriales</taxon>
        <taxon>Clostridiales Family XVII. Incertae Sedis</taxon>
        <taxon>Thermaerobacter</taxon>
    </lineage>
</organism>
<feature type="chain" id="PRO_5003893353" description="Lipoprotein" evidence="1">
    <location>
        <begin position="31"/>
        <end position="197"/>
    </location>
</feature>
<protein>
    <recommendedName>
        <fullName evidence="4">Lipoprotein</fullName>
    </recommendedName>
</protein>
<dbReference type="Proteomes" id="UP000005710">
    <property type="component" value="Unassembled WGS sequence"/>
</dbReference>
<evidence type="ECO:0000313" key="2">
    <source>
        <dbReference type="EMBL" id="EKP94047.1"/>
    </source>
</evidence>
<sequence>MNRVRRLPFALTGVITAVAVFLVAGCGPQAQDTEDVQIVEDEKDQVYIFPDGTQVVGTQAEWIKEVVQFFASSPTTWEEVDVKEKEIGFLKYVSVPSGFRLAKAITNGQVTRAIYVNPEQQWLFLLNAWQPGYPGRGWTLTPHCVTETEAGTPLQPLLDHLCRGEYLIDGWKIQFGVTSSDMETSRHLLVASIRPPK</sequence>
<proteinExistence type="predicted"/>
<dbReference type="HOGENOM" id="CLU_1383618_0_0_9"/>
<reference evidence="2" key="2">
    <citation type="submission" date="2012-10" db="EMBL/GenBank/DDBJ databases">
        <title>Improved high-quality draft of Thermaerobacter subterraneus C21, DSM 13965.</title>
        <authorList>
            <consortium name="DOE Joint Genome Institute"/>
            <person name="Eisen J."/>
            <person name="Huntemann M."/>
            <person name="Wei C.-L."/>
            <person name="Han J."/>
            <person name="Detter J.C."/>
            <person name="Han C."/>
            <person name="Tapia R."/>
            <person name="Chen A."/>
            <person name="Kyrpides N."/>
            <person name="Mavromatis K."/>
            <person name="Markowitz V."/>
            <person name="Szeto E."/>
            <person name="Ivanova N."/>
            <person name="Mikhailova N."/>
            <person name="Ovchinnikova G."/>
            <person name="Pagani I."/>
            <person name="Pati A."/>
            <person name="Goodwin L."/>
            <person name="Nordberg H.P."/>
            <person name="Cantor M.N."/>
            <person name="Hua S.X."/>
            <person name="Woyke T."/>
            <person name="Eisen J."/>
            <person name="Klenk H.-P."/>
        </authorList>
    </citation>
    <scope>NUCLEOTIDE SEQUENCE [LARGE SCALE GENOMIC DNA]</scope>
    <source>
        <strain evidence="2">DSM 13965</strain>
    </source>
</reference>
<reference evidence="2" key="1">
    <citation type="submission" date="2010-10" db="EMBL/GenBank/DDBJ databases">
        <authorList>
            <consortium name="US DOE Joint Genome Institute (JGI-PGF)"/>
            <person name="Lucas S."/>
            <person name="Copeland A."/>
            <person name="Lapidus A."/>
            <person name="Bruce D."/>
            <person name="Goodwin L."/>
            <person name="Pitluck S."/>
            <person name="Kyrpides N."/>
            <person name="Mavromatis K."/>
            <person name="Detter J.C."/>
            <person name="Han C."/>
            <person name="Land M."/>
            <person name="Hauser L."/>
            <person name="Markowitz V."/>
            <person name="Cheng J.-F."/>
            <person name="Hugenholtz P."/>
            <person name="Woyke T."/>
            <person name="Wu D."/>
            <person name="Pukall R."/>
            <person name="Wahrenburg C."/>
            <person name="Brambilla E."/>
            <person name="Klenk H.-P."/>
            <person name="Eisen J.A."/>
        </authorList>
    </citation>
    <scope>NUCLEOTIDE SEQUENCE [LARGE SCALE GENOMIC DNA]</scope>
    <source>
        <strain evidence="2">DSM 13965</strain>
    </source>
</reference>
<accession>K6PMF7</accession>
<evidence type="ECO:0000256" key="1">
    <source>
        <dbReference type="SAM" id="SignalP"/>
    </source>
</evidence>
<dbReference type="PROSITE" id="PS51257">
    <property type="entry name" value="PROKAR_LIPOPROTEIN"/>
    <property type="match status" value="1"/>
</dbReference>
<evidence type="ECO:0000313" key="3">
    <source>
        <dbReference type="Proteomes" id="UP000005710"/>
    </source>
</evidence>